<evidence type="ECO:0000256" key="1">
    <source>
        <dbReference type="ARBA" id="ARBA00004141"/>
    </source>
</evidence>
<dbReference type="GO" id="GO:0005743">
    <property type="term" value="C:mitochondrial inner membrane"/>
    <property type="evidence" value="ECO:0007669"/>
    <property type="project" value="TreeGrafter"/>
</dbReference>
<dbReference type="PANTHER" id="PTHR43394">
    <property type="entry name" value="ATP-DEPENDENT PERMEASE MDL1, MITOCHONDRIAL"/>
    <property type="match status" value="1"/>
</dbReference>
<feature type="transmembrane region" description="Helical" evidence="5">
    <location>
        <begin position="179"/>
        <end position="205"/>
    </location>
</feature>
<comment type="subcellular location">
    <subcellularLocation>
        <location evidence="1">Membrane</location>
        <topology evidence="1">Multi-pass membrane protein</topology>
    </subcellularLocation>
</comment>
<dbReference type="InterPro" id="IPR039421">
    <property type="entry name" value="Type_1_exporter"/>
</dbReference>
<feature type="transmembrane region" description="Helical" evidence="5">
    <location>
        <begin position="103"/>
        <end position="122"/>
    </location>
</feature>
<dbReference type="InterPro" id="IPR036640">
    <property type="entry name" value="ABC1_TM_sf"/>
</dbReference>
<dbReference type="OrthoDB" id="6500128at2759"/>
<keyword evidence="3 5" id="KW-1133">Transmembrane helix</keyword>
<dbReference type="InterPro" id="IPR011527">
    <property type="entry name" value="ABC1_TM_dom"/>
</dbReference>
<dbReference type="GO" id="GO:0005524">
    <property type="term" value="F:ATP binding"/>
    <property type="evidence" value="ECO:0007669"/>
    <property type="project" value="InterPro"/>
</dbReference>
<protein>
    <submittedName>
        <fullName evidence="9">ABC transmembrane type-1 domain-containing protein</fullName>
    </submittedName>
</protein>
<sequence length="222" mass="24224">MCIQFASLGAAIFVAAFAAHAMLSISSKRQVRRIRLKFFKAVLRQDIPWFDKRSAGELISQLSDSIDTIEQGIGTKIGEFVQNICGFIAGIIIAYVVGWKLSLVASCMLPVIAAVFTVFAFVMKRFTIKELQAYAKASAISGEVLTAIRTIVAFGGEHKEMERYSKELHNAEKVGVRKAMAIGGVSGCIGLSIFCAAALIFWYGFKLMDEANYDAGSVVLIF</sequence>
<feature type="domain" description="ABC transmembrane type-1" evidence="6">
    <location>
        <begin position="1"/>
        <end position="222"/>
    </location>
</feature>
<gene>
    <name evidence="7" type="ORF">ECPE_LOCUS14134</name>
</gene>
<dbReference type="Proteomes" id="UP000272942">
    <property type="component" value="Unassembled WGS sequence"/>
</dbReference>
<name>A0A183B4K0_9TREM</name>
<proteinExistence type="predicted"/>
<evidence type="ECO:0000313" key="7">
    <source>
        <dbReference type="EMBL" id="VDP91406.1"/>
    </source>
</evidence>
<evidence type="ECO:0000256" key="5">
    <source>
        <dbReference type="SAM" id="Phobius"/>
    </source>
</evidence>
<dbReference type="PROSITE" id="PS50929">
    <property type="entry name" value="ABC_TM1F"/>
    <property type="match status" value="1"/>
</dbReference>
<evidence type="ECO:0000259" key="6">
    <source>
        <dbReference type="PROSITE" id="PS50929"/>
    </source>
</evidence>
<dbReference type="GO" id="GO:0015421">
    <property type="term" value="F:ABC-type oligopeptide transporter activity"/>
    <property type="evidence" value="ECO:0007669"/>
    <property type="project" value="TreeGrafter"/>
</dbReference>
<reference evidence="9" key="1">
    <citation type="submission" date="2016-06" db="UniProtKB">
        <authorList>
            <consortium name="WormBaseParasite"/>
        </authorList>
    </citation>
    <scope>IDENTIFICATION</scope>
</reference>
<evidence type="ECO:0000313" key="9">
    <source>
        <dbReference type="WBParaSite" id="ECPE_0001417501-mRNA-1"/>
    </source>
</evidence>
<dbReference type="SUPFAM" id="SSF90123">
    <property type="entry name" value="ABC transporter transmembrane region"/>
    <property type="match status" value="1"/>
</dbReference>
<evidence type="ECO:0000313" key="8">
    <source>
        <dbReference type="Proteomes" id="UP000272942"/>
    </source>
</evidence>
<dbReference type="CDD" id="cd18577">
    <property type="entry name" value="ABC_6TM_Pgp_ABCB1_D1_like"/>
    <property type="match status" value="1"/>
</dbReference>
<dbReference type="AlphaFoldDB" id="A0A183B4K0"/>
<reference evidence="7 8" key="2">
    <citation type="submission" date="2018-11" db="EMBL/GenBank/DDBJ databases">
        <authorList>
            <consortium name="Pathogen Informatics"/>
        </authorList>
    </citation>
    <scope>NUCLEOTIDE SEQUENCE [LARGE SCALE GENOMIC DNA]</scope>
    <source>
        <strain evidence="7 8">Egypt</strain>
    </source>
</reference>
<keyword evidence="2 5" id="KW-0812">Transmembrane</keyword>
<dbReference type="EMBL" id="UZAN01056790">
    <property type="protein sequence ID" value="VDP91406.1"/>
    <property type="molecule type" value="Genomic_DNA"/>
</dbReference>
<dbReference type="GO" id="GO:0090374">
    <property type="term" value="P:oligopeptide export from mitochondrion"/>
    <property type="evidence" value="ECO:0007669"/>
    <property type="project" value="TreeGrafter"/>
</dbReference>
<organism evidence="9">
    <name type="scientific">Echinostoma caproni</name>
    <dbReference type="NCBI Taxonomy" id="27848"/>
    <lineage>
        <taxon>Eukaryota</taxon>
        <taxon>Metazoa</taxon>
        <taxon>Spiralia</taxon>
        <taxon>Lophotrochozoa</taxon>
        <taxon>Platyhelminthes</taxon>
        <taxon>Trematoda</taxon>
        <taxon>Digenea</taxon>
        <taxon>Plagiorchiida</taxon>
        <taxon>Echinostomata</taxon>
        <taxon>Echinostomatoidea</taxon>
        <taxon>Echinostomatidae</taxon>
        <taxon>Echinostoma</taxon>
    </lineage>
</organism>
<feature type="transmembrane region" description="Helical" evidence="5">
    <location>
        <begin position="6"/>
        <end position="25"/>
    </location>
</feature>
<accession>A0A183B4K0</accession>
<keyword evidence="4 5" id="KW-0472">Membrane</keyword>
<dbReference type="PANTHER" id="PTHR43394:SF27">
    <property type="entry name" value="ATP-DEPENDENT TRANSLOCASE ABCB1-LIKE"/>
    <property type="match status" value="1"/>
</dbReference>
<keyword evidence="8" id="KW-1185">Reference proteome</keyword>
<dbReference type="Pfam" id="PF00664">
    <property type="entry name" value="ABC_membrane"/>
    <property type="match status" value="1"/>
</dbReference>
<evidence type="ECO:0000256" key="3">
    <source>
        <dbReference type="ARBA" id="ARBA00022989"/>
    </source>
</evidence>
<dbReference type="WBParaSite" id="ECPE_0001417501-mRNA-1">
    <property type="protein sequence ID" value="ECPE_0001417501-mRNA-1"/>
    <property type="gene ID" value="ECPE_0001417501"/>
</dbReference>
<dbReference type="Gene3D" id="1.20.1560.10">
    <property type="entry name" value="ABC transporter type 1, transmembrane domain"/>
    <property type="match status" value="1"/>
</dbReference>
<feature type="transmembrane region" description="Helical" evidence="5">
    <location>
        <begin position="80"/>
        <end position="97"/>
    </location>
</feature>
<evidence type="ECO:0000256" key="2">
    <source>
        <dbReference type="ARBA" id="ARBA00022692"/>
    </source>
</evidence>
<evidence type="ECO:0000256" key="4">
    <source>
        <dbReference type="ARBA" id="ARBA00023136"/>
    </source>
</evidence>